<organism evidence="1 2">
    <name type="scientific">Echinococcus granulosus</name>
    <name type="common">Hydatid tapeworm</name>
    <dbReference type="NCBI Taxonomy" id="6210"/>
    <lineage>
        <taxon>Eukaryota</taxon>
        <taxon>Metazoa</taxon>
        <taxon>Spiralia</taxon>
        <taxon>Lophotrochozoa</taxon>
        <taxon>Platyhelminthes</taxon>
        <taxon>Cestoda</taxon>
        <taxon>Eucestoda</taxon>
        <taxon>Cyclophyllidea</taxon>
        <taxon>Taeniidae</taxon>
        <taxon>Echinococcus</taxon>
        <taxon>Echinococcus granulosus group</taxon>
    </lineage>
</organism>
<protein>
    <submittedName>
        <fullName evidence="1">Uncharacterized protein</fullName>
    </submittedName>
</protein>
<accession>W6UXC4</accession>
<reference evidence="1 2" key="1">
    <citation type="journal article" date="2013" name="Nat. Genet.">
        <title>The genome of the hydatid tapeworm Echinococcus granulosus.</title>
        <authorList>
            <person name="Zheng H."/>
            <person name="Zhang W."/>
            <person name="Zhang L."/>
            <person name="Zhang Z."/>
            <person name="Li J."/>
            <person name="Lu G."/>
            <person name="Zhu Y."/>
            <person name="Wang Y."/>
            <person name="Huang Y."/>
            <person name="Liu J."/>
            <person name="Kang H."/>
            <person name="Chen J."/>
            <person name="Wang L."/>
            <person name="Chen A."/>
            <person name="Yu S."/>
            <person name="Gao Z."/>
            <person name="Jin L."/>
            <person name="Gu W."/>
            <person name="Wang Z."/>
            <person name="Zhao L."/>
            <person name="Shi B."/>
            <person name="Wen H."/>
            <person name="Lin R."/>
            <person name="Jones M.K."/>
            <person name="Brejova B."/>
            <person name="Vinar T."/>
            <person name="Zhao G."/>
            <person name="McManus D.P."/>
            <person name="Chen Z."/>
            <person name="Zhou Y."/>
            <person name="Wang S."/>
        </authorList>
    </citation>
    <scope>NUCLEOTIDE SEQUENCE [LARGE SCALE GENOMIC DNA]</scope>
</reference>
<dbReference type="RefSeq" id="XP_024349375.1">
    <property type="nucleotide sequence ID" value="XM_024496172.1"/>
</dbReference>
<proteinExistence type="predicted"/>
<gene>
    <name evidence="1" type="ORF">EGR_06923</name>
</gene>
<name>W6UXC4_ECHGR</name>
<dbReference type="EMBL" id="APAU02000066">
    <property type="protein sequence ID" value="EUB58179.1"/>
    <property type="molecule type" value="Genomic_DNA"/>
</dbReference>
<keyword evidence="2" id="KW-1185">Reference proteome</keyword>
<evidence type="ECO:0000313" key="1">
    <source>
        <dbReference type="EMBL" id="EUB58179.1"/>
    </source>
</evidence>
<dbReference type="GeneID" id="36342638"/>
<sequence>MLLDIPPKLCPKSVTNSSLQPVFGRKLEFTESNINNAYHKTINEEHVNDKNEQVNECIARTVLMQKDTLCTDAYLFLHA</sequence>
<comment type="caution">
    <text evidence="1">The sequence shown here is derived from an EMBL/GenBank/DDBJ whole genome shotgun (WGS) entry which is preliminary data.</text>
</comment>
<dbReference type="Proteomes" id="UP000019149">
    <property type="component" value="Unassembled WGS sequence"/>
</dbReference>
<dbReference type="AlphaFoldDB" id="W6UXC4"/>
<dbReference type="KEGG" id="egl:EGR_06923"/>
<evidence type="ECO:0000313" key="2">
    <source>
        <dbReference type="Proteomes" id="UP000019149"/>
    </source>
</evidence>
<dbReference type="CTD" id="36342638"/>